<evidence type="ECO:0000256" key="1">
    <source>
        <dbReference type="SAM" id="SignalP"/>
    </source>
</evidence>
<organism evidence="2 3">
    <name type="scientific">Chryseolinea lacunae</name>
    <dbReference type="NCBI Taxonomy" id="2801331"/>
    <lineage>
        <taxon>Bacteria</taxon>
        <taxon>Pseudomonadati</taxon>
        <taxon>Bacteroidota</taxon>
        <taxon>Cytophagia</taxon>
        <taxon>Cytophagales</taxon>
        <taxon>Fulvivirgaceae</taxon>
        <taxon>Chryseolinea</taxon>
    </lineage>
</organism>
<evidence type="ECO:0008006" key="4">
    <source>
        <dbReference type="Google" id="ProtNLM"/>
    </source>
</evidence>
<accession>A0ABS1KTG6</accession>
<proteinExistence type="predicted"/>
<reference evidence="2 3" key="1">
    <citation type="submission" date="2021-01" db="EMBL/GenBank/DDBJ databases">
        <title>Chryseolinea sp. Jin1 Genome sequencing and assembly.</title>
        <authorList>
            <person name="Kim I."/>
        </authorList>
    </citation>
    <scope>NUCLEOTIDE SEQUENCE [LARGE SCALE GENOMIC DNA]</scope>
    <source>
        <strain evidence="2 3">Jin1</strain>
    </source>
</reference>
<evidence type="ECO:0000313" key="3">
    <source>
        <dbReference type="Proteomes" id="UP000613030"/>
    </source>
</evidence>
<sequence>MKNLILIFACMAAGLAAQAQSNTETFLLTRVKKGEEPTAVMTAIKQDFPKAIVGDLNILPAKLYGERWSVNLDDHLNGATPDFYMVNMKEAGEQYKAVYDKNGNLVSSKTVLKKADLPEEVSAAIHQKYPDWSIVNDREKITTHQGAVREVFHVEIHKNKQHRNLFVNPDGTMAKDALRHS</sequence>
<comment type="caution">
    <text evidence="2">The sequence shown here is derived from an EMBL/GenBank/DDBJ whole genome shotgun (WGS) entry which is preliminary data.</text>
</comment>
<dbReference type="Proteomes" id="UP000613030">
    <property type="component" value="Unassembled WGS sequence"/>
</dbReference>
<dbReference type="EMBL" id="JAERRB010000005">
    <property type="protein sequence ID" value="MBL0742721.1"/>
    <property type="molecule type" value="Genomic_DNA"/>
</dbReference>
<evidence type="ECO:0000313" key="2">
    <source>
        <dbReference type="EMBL" id="MBL0742721.1"/>
    </source>
</evidence>
<protein>
    <recommendedName>
        <fullName evidence="4">Beta-lactamase-inhibitor-like PepSY-like domain-containing protein</fullName>
    </recommendedName>
</protein>
<feature type="signal peptide" evidence="1">
    <location>
        <begin position="1"/>
        <end position="19"/>
    </location>
</feature>
<feature type="chain" id="PRO_5045486063" description="Beta-lactamase-inhibitor-like PepSY-like domain-containing protein" evidence="1">
    <location>
        <begin position="20"/>
        <end position="181"/>
    </location>
</feature>
<gene>
    <name evidence="2" type="ORF">JI741_15960</name>
</gene>
<keyword evidence="3" id="KW-1185">Reference proteome</keyword>
<name>A0ABS1KTG6_9BACT</name>
<dbReference type="SUPFAM" id="SSF160574">
    <property type="entry name" value="BT0923-like"/>
    <property type="match status" value="1"/>
</dbReference>
<dbReference type="Gene3D" id="3.10.450.360">
    <property type="match status" value="1"/>
</dbReference>
<dbReference type="RefSeq" id="WP_202011265.1">
    <property type="nucleotide sequence ID" value="NZ_JAERRB010000005.1"/>
</dbReference>
<keyword evidence="1" id="KW-0732">Signal</keyword>